<sequence length="68" mass="7552">ALGHAKLFDSQTQLVVSEPEKAILEDMVAESIKNEIANSSVAVMKLLEIVSFLNDRECQYLTEKDAAR</sequence>
<evidence type="ECO:0000313" key="2">
    <source>
        <dbReference type="Proteomes" id="UP000265520"/>
    </source>
</evidence>
<reference evidence="1 2" key="1">
    <citation type="journal article" date="2018" name="Front. Plant Sci.">
        <title>Red Clover (Trifolium pratense) and Zigzag Clover (T. medium) - A Picture of Genomic Similarities and Differences.</title>
        <authorList>
            <person name="Dluhosova J."/>
            <person name="Istvanek J."/>
            <person name="Nedelnik J."/>
            <person name="Repkova J."/>
        </authorList>
    </citation>
    <scope>NUCLEOTIDE SEQUENCE [LARGE SCALE GENOMIC DNA]</scope>
    <source>
        <strain evidence="2">cv. 10/8</strain>
        <tissue evidence="1">Leaf</tissue>
    </source>
</reference>
<keyword evidence="2" id="KW-1185">Reference proteome</keyword>
<proteinExistence type="predicted"/>
<dbReference type="EMBL" id="LXQA011345704">
    <property type="protein sequence ID" value="MCI94045.1"/>
    <property type="molecule type" value="Genomic_DNA"/>
</dbReference>
<comment type="caution">
    <text evidence="1">The sequence shown here is derived from an EMBL/GenBank/DDBJ whole genome shotgun (WGS) entry which is preliminary data.</text>
</comment>
<feature type="non-terminal residue" evidence="1">
    <location>
        <position position="1"/>
    </location>
</feature>
<accession>A0A392W558</accession>
<organism evidence="1 2">
    <name type="scientific">Trifolium medium</name>
    <dbReference type="NCBI Taxonomy" id="97028"/>
    <lineage>
        <taxon>Eukaryota</taxon>
        <taxon>Viridiplantae</taxon>
        <taxon>Streptophyta</taxon>
        <taxon>Embryophyta</taxon>
        <taxon>Tracheophyta</taxon>
        <taxon>Spermatophyta</taxon>
        <taxon>Magnoliopsida</taxon>
        <taxon>eudicotyledons</taxon>
        <taxon>Gunneridae</taxon>
        <taxon>Pentapetalae</taxon>
        <taxon>rosids</taxon>
        <taxon>fabids</taxon>
        <taxon>Fabales</taxon>
        <taxon>Fabaceae</taxon>
        <taxon>Papilionoideae</taxon>
        <taxon>50 kb inversion clade</taxon>
        <taxon>NPAAA clade</taxon>
        <taxon>Hologalegina</taxon>
        <taxon>IRL clade</taxon>
        <taxon>Trifolieae</taxon>
        <taxon>Trifolium</taxon>
    </lineage>
</organism>
<evidence type="ECO:0000313" key="1">
    <source>
        <dbReference type="EMBL" id="MCI94045.1"/>
    </source>
</evidence>
<name>A0A392W558_9FABA</name>
<dbReference type="Proteomes" id="UP000265520">
    <property type="component" value="Unassembled WGS sequence"/>
</dbReference>
<feature type="non-terminal residue" evidence="1">
    <location>
        <position position="68"/>
    </location>
</feature>
<dbReference type="AlphaFoldDB" id="A0A392W558"/>
<protein>
    <submittedName>
        <fullName evidence="1">Uncharacterized protein</fullName>
    </submittedName>
</protein>